<sequence>MELPTLPYEYHVITGCQESSSHHRWCTANYEDNVFQEEDNVYDTGWVVLDDVGGLSSENGLSSAGLTGGLTGGGLYLLCVSGTTLCKWHESRMRWRWHK</sequence>
<keyword evidence="2" id="KW-1185">Reference proteome</keyword>
<dbReference type="Proteomes" id="UP001372338">
    <property type="component" value="Unassembled WGS sequence"/>
</dbReference>
<dbReference type="EMBL" id="JAYWIO010000008">
    <property type="protein sequence ID" value="KAK7244585.1"/>
    <property type="molecule type" value="Genomic_DNA"/>
</dbReference>
<organism evidence="1 2">
    <name type="scientific">Crotalaria pallida</name>
    <name type="common">Smooth rattlebox</name>
    <name type="synonym">Crotalaria striata</name>
    <dbReference type="NCBI Taxonomy" id="3830"/>
    <lineage>
        <taxon>Eukaryota</taxon>
        <taxon>Viridiplantae</taxon>
        <taxon>Streptophyta</taxon>
        <taxon>Embryophyta</taxon>
        <taxon>Tracheophyta</taxon>
        <taxon>Spermatophyta</taxon>
        <taxon>Magnoliopsida</taxon>
        <taxon>eudicotyledons</taxon>
        <taxon>Gunneridae</taxon>
        <taxon>Pentapetalae</taxon>
        <taxon>rosids</taxon>
        <taxon>fabids</taxon>
        <taxon>Fabales</taxon>
        <taxon>Fabaceae</taxon>
        <taxon>Papilionoideae</taxon>
        <taxon>50 kb inversion clade</taxon>
        <taxon>genistoids sensu lato</taxon>
        <taxon>core genistoids</taxon>
        <taxon>Crotalarieae</taxon>
        <taxon>Crotalaria</taxon>
    </lineage>
</organism>
<name>A0AAN9E6J2_CROPI</name>
<protein>
    <submittedName>
        <fullName evidence="1">Uncharacterized protein</fullName>
    </submittedName>
</protein>
<proteinExistence type="predicted"/>
<evidence type="ECO:0000313" key="2">
    <source>
        <dbReference type="Proteomes" id="UP001372338"/>
    </source>
</evidence>
<comment type="caution">
    <text evidence="1">The sequence shown here is derived from an EMBL/GenBank/DDBJ whole genome shotgun (WGS) entry which is preliminary data.</text>
</comment>
<dbReference type="AlphaFoldDB" id="A0AAN9E6J2"/>
<reference evidence="1 2" key="1">
    <citation type="submission" date="2024-01" db="EMBL/GenBank/DDBJ databases">
        <title>The genomes of 5 underutilized Papilionoideae crops provide insights into root nodulation and disease resistanc.</title>
        <authorList>
            <person name="Yuan L."/>
        </authorList>
    </citation>
    <scope>NUCLEOTIDE SEQUENCE [LARGE SCALE GENOMIC DNA]</scope>
    <source>
        <strain evidence="1">ZHUSHIDOU_FW_LH</strain>
        <tissue evidence="1">Leaf</tissue>
    </source>
</reference>
<evidence type="ECO:0000313" key="1">
    <source>
        <dbReference type="EMBL" id="KAK7244585.1"/>
    </source>
</evidence>
<gene>
    <name evidence="1" type="ORF">RIF29_39409</name>
</gene>
<accession>A0AAN9E6J2</accession>